<dbReference type="AlphaFoldDB" id="W2ITG6"/>
<sequence length="36" mass="4005">MVQAGQDWREIKNEKADLLLDSGSKVSILDAAFARK</sequence>
<feature type="non-terminal residue" evidence="1">
    <location>
        <position position="36"/>
    </location>
</feature>
<evidence type="ECO:0000313" key="1">
    <source>
        <dbReference type="EMBL" id="ETL36653.1"/>
    </source>
</evidence>
<proteinExistence type="predicted"/>
<dbReference type="Proteomes" id="UP000053864">
    <property type="component" value="Unassembled WGS sequence"/>
</dbReference>
<organism evidence="1">
    <name type="scientific">Phytophthora nicotianae</name>
    <name type="common">Potato buckeye rot agent</name>
    <name type="synonym">Phytophthora parasitica</name>
    <dbReference type="NCBI Taxonomy" id="4792"/>
    <lineage>
        <taxon>Eukaryota</taxon>
        <taxon>Sar</taxon>
        <taxon>Stramenopiles</taxon>
        <taxon>Oomycota</taxon>
        <taxon>Peronosporomycetes</taxon>
        <taxon>Peronosporales</taxon>
        <taxon>Peronosporaceae</taxon>
        <taxon>Phytophthora</taxon>
    </lineage>
</organism>
<protein>
    <submittedName>
        <fullName evidence="1">Uncharacterized protein</fullName>
    </submittedName>
</protein>
<accession>W2ITG6</accession>
<dbReference type="EMBL" id="KI673719">
    <property type="protein sequence ID" value="ETL36653.1"/>
    <property type="molecule type" value="Genomic_DNA"/>
</dbReference>
<reference evidence="1" key="1">
    <citation type="submission" date="2013-11" db="EMBL/GenBank/DDBJ databases">
        <title>The Genome Sequence of Phytophthora parasitica CJ05E6.</title>
        <authorList>
            <consortium name="The Broad Institute Genomics Platform"/>
            <person name="Russ C."/>
            <person name="Tyler B."/>
            <person name="Panabieres F."/>
            <person name="Shan W."/>
            <person name="Tripathy S."/>
            <person name="Grunwald N."/>
            <person name="Machado M."/>
            <person name="Johnson C.S."/>
            <person name="Arredondo F."/>
            <person name="Hong C."/>
            <person name="Coffey M."/>
            <person name="Young S.K."/>
            <person name="Zeng Q."/>
            <person name="Gargeya S."/>
            <person name="Fitzgerald M."/>
            <person name="Abouelleil A."/>
            <person name="Alvarado L."/>
            <person name="Chapman S.B."/>
            <person name="Gainer-Dewar J."/>
            <person name="Goldberg J."/>
            <person name="Griggs A."/>
            <person name="Gujja S."/>
            <person name="Hansen M."/>
            <person name="Howarth C."/>
            <person name="Imamovic A."/>
            <person name="Ireland A."/>
            <person name="Larimer J."/>
            <person name="McCowan C."/>
            <person name="Murphy C."/>
            <person name="Pearson M."/>
            <person name="Poon T.W."/>
            <person name="Priest M."/>
            <person name="Roberts A."/>
            <person name="Saif S."/>
            <person name="Shea T."/>
            <person name="Sykes S."/>
            <person name="Wortman J."/>
            <person name="Nusbaum C."/>
            <person name="Birren B."/>
        </authorList>
    </citation>
    <scope>NUCLEOTIDE SEQUENCE [LARGE SCALE GENOMIC DNA]</scope>
    <source>
        <strain evidence="1">CJ05E6</strain>
    </source>
</reference>
<name>W2ITG6_PHYNI</name>
<gene>
    <name evidence="1" type="ORF">L916_11409</name>
</gene>